<dbReference type="KEGG" id="vg:6372518"/>
<organism evidence="2 3">
    <name type="scientific">Pseudomonas phage 201phi2-1</name>
    <name type="common">Pseudomonas chlororaphis phage 201phi2-1</name>
    <dbReference type="NCBI Taxonomy" id="198110"/>
    <lineage>
        <taxon>Viruses</taxon>
        <taxon>Duplodnaviria</taxon>
        <taxon>Heunggongvirae</taxon>
        <taxon>Uroviricota</taxon>
        <taxon>Caudoviricetes</taxon>
        <taxon>Chimalliviridae</taxon>
        <taxon>Serwervirus</taxon>
        <taxon>Serwervirus 201phi21</taxon>
    </lineage>
</organism>
<proteinExistence type="predicted"/>
<keyword evidence="3" id="KW-1185">Reference proteome</keyword>
<evidence type="ECO:0000313" key="2">
    <source>
        <dbReference type="EMBL" id="ABY63208.1"/>
    </source>
</evidence>
<feature type="region of interest" description="Disordered" evidence="1">
    <location>
        <begin position="42"/>
        <end position="87"/>
    </location>
</feature>
<dbReference type="EMBL" id="EU197055">
    <property type="protein sequence ID" value="ABY63208.1"/>
    <property type="molecule type" value="Genomic_DNA"/>
</dbReference>
<reference evidence="2 3" key="1">
    <citation type="journal article" date="2008" name="Virology">
        <title>Characterization of Pseudomonas chlororaphis myovirus 201varphi2-1 via genomic sequencing, mass spectrometry, and electron microscopy.</title>
        <authorList>
            <person name="Thomas J.A."/>
            <person name="Rolando M.R."/>
            <person name="Carroll C.A."/>
            <person name="Shen P.S."/>
            <person name="Belnap D.M."/>
            <person name="Weintraub S.T."/>
            <person name="Serwer P."/>
            <person name="Hardies S.C."/>
        </authorList>
    </citation>
    <scope>NUCLEOTIDE SEQUENCE</scope>
</reference>
<sequence>MYHQLTWSIIMPSKSEAQKRLMAAASHDPKFAKKVGIDPKVAKEFNEKDKGSKKKLPEHVEKSKAKPSKETYTTTSTLAGPKGFKDL</sequence>
<evidence type="ECO:0000313" key="3">
    <source>
        <dbReference type="Proteomes" id="UP000002421"/>
    </source>
</evidence>
<evidence type="ECO:0000256" key="1">
    <source>
        <dbReference type="SAM" id="MobiDB-lite"/>
    </source>
</evidence>
<dbReference type="Proteomes" id="UP000002421">
    <property type="component" value="Segment"/>
</dbReference>
<dbReference type="RefSeq" id="YP_001957104.1">
    <property type="nucleotide sequence ID" value="NC_010821.1"/>
</dbReference>
<accession>B3FJP3</accession>
<name>B3FJP3_BP201</name>
<protein>
    <submittedName>
        <fullName evidence="2">Uncharacterized protein</fullName>
    </submittedName>
</protein>
<organismHost>
    <name type="scientific">Pseudomonas chlororaphis</name>
    <dbReference type="NCBI Taxonomy" id="587753"/>
</organismHost>
<dbReference type="OrthoDB" id="2334at10239"/>
<feature type="compositionally biased region" description="Basic and acidic residues" evidence="1">
    <location>
        <begin position="42"/>
        <end position="69"/>
    </location>
</feature>
<gene>
    <name evidence="2" type="ORF">201phi2-1p383</name>
</gene>